<comment type="caution">
    <text evidence="2">The sequence shown here is derived from an EMBL/GenBank/DDBJ whole genome shotgun (WGS) entry which is preliminary data.</text>
</comment>
<reference evidence="2 3" key="1">
    <citation type="submission" date="2018-12" db="EMBL/GenBank/DDBJ databases">
        <title>Legionella sp,whole genome shotgun sequence.</title>
        <authorList>
            <person name="Wu H."/>
        </authorList>
    </citation>
    <scope>NUCLEOTIDE SEQUENCE [LARGE SCALE GENOMIC DNA]</scope>
    <source>
        <strain evidence="3">km714</strain>
    </source>
</reference>
<keyword evidence="3" id="KW-1185">Reference proteome</keyword>
<evidence type="ECO:0000259" key="1">
    <source>
        <dbReference type="Pfam" id="PF12728"/>
    </source>
</evidence>
<gene>
    <name evidence="2" type="ORF">EKM59_11835</name>
</gene>
<dbReference type="GO" id="GO:0003677">
    <property type="term" value="F:DNA binding"/>
    <property type="evidence" value="ECO:0007669"/>
    <property type="project" value="UniProtKB-KW"/>
</dbReference>
<feature type="domain" description="Helix-turn-helix" evidence="1">
    <location>
        <begin position="4"/>
        <end position="52"/>
    </location>
</feature>
<dbReference type="AlphaFoldDB" id="A0A433JGA3"/>
<keyword evidence="2" id="KW-0238">DNA-binding</keyword>
<dbReference type="RefSeq" id="WP_127111618.1">
    <property type="nucleotide sequence ID" value="NZ_RZGR01000086.1"/>
</dbReference>
<name>A0A433JGA3_9GAMM</name>
<dbReference type="InterPro" id="IPR009061">
    <property type="entry name" value="DNA-bd_dom_put_sf"/>
</dbReference>
<dbReference type="NCBIfam" id="TIGR01764">
    <property type="entry name" value="excise"/>
    <property type="match status" value="1"/>
</dbReference>
<proteinExistence type="predicted"/>
<dbReference type="InterPro" id="IPR041657">
    <property type="entry name" value="HTH_17"/>
</dbReference>
<dbReference type="EMBL" id="RZGR01000086">
    <property type="protein sequence ID" value="RUQ78140.1"/>
    <property type="molecule type" value="Genomic_DNA"/>
</dbReference>
<accession>A0A433JGA3</accession>
<dbReference type="InterPro" id="IPR010093">
    <property type="entry name" value="SinI_DNA-bd"/>
</dbReference>
<sequence length="113" mass="12568">MKTLNIQQAAEFLGAHKETIRRLAASGDLPGVKIGRSWRFIEQDLAMYIRNKYSTCDASWGVNEGDNKWHSRKKMASGGSTSPLVTSVYAEALVQRFTDSVLWVVGQDTAFSI</sequence>
<evidence type="ECO:0000313" key="3">
    <source>
        <dbReference type="Proteomes" id="UP000288012"/>
    </source>
</evidence>
<evidence type="ECO:0000313" key="2">
    <source>
        <dbReference type="EMBL" id="RUQ78140.1"/>
    </source>
</evidence>
<protein>
    <submittedName>
        <fullName evidence="2">DNA-binding protein</fullName>
    </submittedName>
</protein>
<dbReference type="SUPFAM" id="SSF46955">
    <property type="entry name" value="Putative DNA-binding domain"/>
    <property type="match status" value="1"/>
</dbReference>
<dbReference type="Proteomes" id="UP000288012">
    <property type="component" value="Unassembled WGS sequence"/>
</dbReference>
<dbReference type="Pfam" id="PF12728">
    <property type="entry name" value="HTH_17"/>
    <property type="match status" value="1"/>
</dbReference>
<organism evidence="2 3">
    <name type="scientific">Legionella septentrionalis</name>
    <dbReference type="NCBI Taxonomy" id="2498109"/>
    <lineage>
        <taxon>Bacteria</taxon>
        <taxon>Pseudomonadati</taxon>
        <taxon>Pseudomonadota</taxon>
        <taxon>Gammaproteobacteria</taxon>
        <taxon>Legionellales</taxon>
        <taxon>Legionellaceae</taxon>
        <taxon>Legionella</taxon>
    </lineage>
</organism>